<keyword evidence="2" id="KW-1185">Reference proteome</keyword>
<name>A0ACB0IHE8_TRIPR</name>
<dbReference type="Proteomes" id="UP001177021">
    <property type="component" value="Unassembled WGS sequence"/>
</dbReference>
<evidence type="ECO:0000313" key="2">
    <source>
        <dbReference type="Proteomes" id="UP001177021"/>
    </source>
</evidence>
<proteinExistence type="predicted"/>
<reference evidence="1" key="1">
    <citation type="submission" date="2023-10" db="EMBL/GenBank/DDBJ databases">
        <authorList>
            <person name="Rodriguez Cubillos JULIANA M."/>
            <person name="De Vega J."/>
        </authorList>
    </citation>
    <scope>NUCLEOTIDE SEQUENCE</scope>
</reference>
<dbReference type="EMBL" id="CASHSV030000001">
    <property type="protein sequence ID" value="CAJ2631430.1"/>
    <property type="molecule type" value="Genomic_DNA"/>
</dbReference>
<sequence>MPKSREKAMEKQPEPDDHHHEDEEEEEEENWCFECKEGGQLVFCDHKNCGKVYHPDCVQKDDSYFDTVKSWICDRHSCFICKKRYTFRCLGCPYAVCKKCVSAEFTVVKDVQGLCIDCVEIVKIIELNLDHDSEGKKIDLDDRETYECLFKEYWEIVKRKEGLTEEDISAALRKNRKRSNDFVPHTSCSEGEEEKQNDSNTNEDYTSMHKPNKQKRFSSMEFVGWASRPLTNFLASIGRYETEPMMQWGVKSLINEYIKEKNLYHPKDKRKFLPDDKLFPIFKKKVVPTSQIYPLLESHIAKKSDDSAGNEKPLLEKGDLSIKSGCFAPINAKNVTLIYLKRSLVLDLSKQPESFVSKVVGTFVRARVDSDDHKLRNSYHLVRVIDVEHDEMSNGIRMRVSFMPKAIPISELSDEDFTEEECEDLRQKVSIGLLPKLTVGGLQEKATSLHEDITKHWISKNLVYLQIQIERANLREQNKEYPSYESEEPEQKQEQLLRCLPLVFPELVEVKHDDSDEDCVETDSHGVSVKVREGLTEDNVTAALPNKRKGKDFELHTSRSEDKEEQNDTNSHGGYISMPKPKKRKQYSSMEFDGWASRPLSSFLASIGRYKTEPMMRDDVKSLIYEYIKERNLYDPKDKKKFIPDDKLFPIFKKKVMSKYKIYDLLESHIAEKMDDSSGKENHDQNKNCSTENNHIDDETCMENKISRLLESHIVEKLDDSSGKENHDQNKNCSTENKHIDDETCMESKLSRLIEKPLLKKGDVCIKPGCFASINANNIKLIYLKQSLVFDLSKQPESFVSKVVGTFVRARVDSSDRKLRNSYHLVRVTGVDPDEMSNGILLEVSFMPKAIPISELSDEDFTQQECEDLWQKVNTGLIPKLTVGDLQEKATTLHEDITKHWIAKRIAYLQIQIERANLRGRIKEYPCII</sequence>
<evidence type="ECO:0000313" key="1">
    <source>
        <dbReference type="EMBL" id="CAJ2631430.1"/>
    </source>
</evidence>
<protein>
    <submittedName>
        <fullName evidence="1">Uncharacterized protein</fullName>
    </submittedName>
</protein>
<gene>
    <name evidence="1" type="ORF">MILVUS5_LOCUS2975</name>
</gene>
<comment type="caution">
    <text evidence="1">The sequence shown here is derived from an EMBL/GenBank/DDBJ whole genome shotgun (WGS) entry which is preliminary data.</text>
</comment>
<accession>A0ACB0IHE8</accession>
<organism evidence="1 2">
    <name type="scientific">Trifolium pratense</name>
    <name type="common">Red clover</name>
    <dbReference type="NCBI Taxonomy" id="57577"/>
    <lineage>
        <taxon>Eukaryota</taxon>
        <taxon>Viridiplantae</taxon>
        <taxon>Streptophyta</taxon>
        <taxon>Embryophyta</taxon>
        <taxon>Tracheophyta</taxon>
        <taxon>Spermatophyta</taxon>
        <taxon>Magnoliopsida</taxon>
        <taxon>eudicotyledons</taxon>
        <taxon>Gunneridae</taxon>
        <taxon>Pentapetalae</taxon>
        <taxon>rosids</taxon>
        <taxon>fabids</taxon>
        <taxon>Fabales</taxon>
        <taxon>Fabaceae</taxon>
        <taxon>Papilionoideae</taxon>
        <taxon>50 kb inversion clade</taxon>
        <taxon>NPAAA clade</taxon>
        <taxon>Hologalegina</taxon>
        <taxon>IRL clade</taxon>
        <taxon>Trifolieae</taxon>
        <taxon>Trifolium</taxon>
    </lineage>
</organism>